<name>A0ABQ0GN84_9PEZI</name>
<dbReference type="PANTHER" id="PTHR24305">
    <property type="entry name" value="CYTOCHROME P450"/>
    <property type="match status" value="1"/>
</dbReference>
<dbReference type="PANTHER" id="PTHR24305:SF29">
    <property type="entry name" value="BENZOATE-PARA-HYDROXYLASE"/>
    <property type="match status" value="1"/>
</dbReference>
<dbReference type="InterPro" id="IPR002401">
    <property type="entry name" value="Cyt_P450_E_grp-I"/>
</dbReference>
<dbReference type="PRINTS" id="PR00463">
    <property type="entry name" value="EP450I"/>
</dbReference>
<evidence type="ECO:0000256" key="5">
    <source>
        <dbReference type="ARBA" id="ARBA00023002"/>
    </source>
</evidence>
<dbReference type="InterPro" id="IPR017972">
    <property type="entry name" value="Cyt_P450_CS"/>
</dbReference>
<gene>
    <name evidence="9" type="ORF">MFIFM68171_09438</name>
</gene>
<keyword evidence="6 8" id="KW-0408">Iron</keyword>
<dbReference type="Proteomes" id="UP001628179">
    <property type="component" value="Unassembled WGS sequence"/>
</dbReference>
<dbReference type="SUPFAM" id="SSF48264">
    <property type="entry name" value="Cytochrome P450"/>
    <property type="match status" value="1"/>
</dbReference>
<evidence type="ECO:0000256" key="6">
    <source>
        <dbReference type="ARBA" id="ARBA00023004"/>
    </source>
</evidence>
<dbReference type="EMBL" id="BAAFSV010000005">
    <property type="protein sequence ID" value="GAB1319228.1"/>
    <property type="molecule type" value="Genomic_DNA"/>
</dbReference>
<dbReference type="Pfam" id="PF00067">
    <property type="entry name" value="p450"/>
    <property type="match status" value="1"/>
</dbReference>
<keyword evidence="10" id="KW-1185">Reference proteome</keyword>
<evidence type="ECO:0000313" key="10">
    <source>
        <dbReference type="Proteomes" id="UP001628179"/>
    </source>
</evidence>
<comment type="cofactor">
    <cofactor evidence="1">
        <name>heme</name>
        <dbReference type="ChEBI" id="CHEBI:30413"/>
    </cofactor>
</comment>
<protein>
    <recommendedName>
        <fullName evidence="11">Cytochrome P450</fullName>
    </recommendedName>
</protein>
<evidence type="ECO:0000256" key="7">
    <source>
        <dbReference type="ARBA" id="ARBA00023033"/>
    </source>
</evidence>
<keyword evidence="7 8" id="KW-0503">Monooxygenase</keyword>
<evidence type="ECO:0000256" key="2">
    <source>
        <dbReference type="ARBA" id="ARBA00010617"/>
    </source>
</evidence>
<dbReference type="InterPro" id="IPR036396">
    <property type="entry name" value="Cyt_P450_sf"/>
</dbReference>
<dbReference type="Gene3D" id="1.10.630.10">
    <property type="entry name" value="Cytochrome P450"/>
    <property type="match status" value="1"/>
</dbReference>
<dbReference type="PRINTS" id="PR00385">
    <property type="entry name" value="P450"/>
</dbReference>
<reference evidence="9 10" key="1">
    <citation type="submission" date="2024-09" db="EMBL/GenBank/DDBJ databases">
        <title>Itraconazole resistance in Madurella fahalii resulting from another homologue of gene encoding cytochrome P450 14-alpha sterol demethylase (CYP51).</title>
        <authorList>
            <person name="Yoshioka I."/>
            <person name="Fahal A.H."/>
            <person name="Kaneko S."/>
            <person name="Yaguchi T."/>
        </authorList>
    </citation>
    <scope>NUCLEOTIDE SEQUENCE [LARGE SCALE GENOMIC DNA]</scope>
    <source>
        <strain evidence="9 10">IFM 68171</strain>
    </source>
</reference>
<comment type="similarity">
    <text evidence="2 8">Belongs to the cytochrome P450 family.</text>
</comment>
<evidence type="ECO:0000256" key="1">
    <source>
        <dbReference type="ARBA" id="ARBA00001971"/>
    </source>
</evidence>
<organism evidence="9 10">
    <name type="scientific">Madurella fahalii</name>
    <dbReference type="NCBI Taxonomy" id="1157608"/>
    <lineage>
        <taxon>Eukaryota</taxon>
        <taxon>Fungi</taxon>
        <taxon>Dikarya</taxon>
        <taxon>Ascomycota</taxon>
        <taxon>Pezizomycotina</taxon>
        <taxon>Sordariomycetes</taxon>
        <taxon>Sordariomycetidae</taxon>
        <taxon>Sordariales</taxon>
        <taxon>Sordariales incertae sedis</taxon>
        <taxon>Madurella</taxon>
    </lineage>
</organism>
<evidence type="ECO:0000256" key="4">
    <source>
        <dbReference type="ARBA" id="ARBA00022723"/>
    </source>
</evidence>
<dbReference type="InterPro" id="IPR001128">
    <property type="entry name" value="Cyt_P450"/>
</dbReference>
<proteinExistence type="inferred from homology"/>
<evidence type="ECO:0000313" key="9">
    <source>
        <dbReference type="EMBL" id="GAB1319228.1"/>
    </source>
</evidence>
<keyword evidence="4 8" id="KW-0479">Metal-binding</keyword>
<evidence type="ECO:0008006" key="11">
    <source>
        <dbReference type="Google" id="ProtNLM"/>
    </source>
</evidence>
<dbReference type="InterPro" id="IPR050121">
    <property type="entry name" value="Cytochrome_P450_monoxygenase"/>
</dbReference>
<evidence type="ECO:0000256" key="8">
    <source>
        <dbReference type="RuleBase" id="RU000461"/>
    </source>
</evidence>
<evidence type="ECO:0000256" key="3">
    <source>
        <dbReference type="ARBA" id="ARBA00022617"/>
    </source>
</evidence>
<dbReference type="RefSeq" id="XP_070920958.1">
    <property type="nucleotide sequence ID" value="XM_071064857.1"/>
</dbReference>
<dbReference type="GeneID" id="98180180"/>
<comment type="caution">
    <text evidence="9">The sequence shown here is derived from an EMBL/GenBank/DDBJ whole genome shotgun (WGS) entry which is preliminary data.</text>
</comment>
<accession>A0ABQ0GN84</accession>
<keyword evidence="3 8" id="KW-0349">Heme</keyword>
<dbReference type="PROSITE" id="PS00086">
    <property type="entry name" value="CYTOCHROME_P450"/>
    <property type="match status" value="1"/>
</dbReference>
<sequence>MKVMLLVGTAMAKNPEENFMFCVRKARERLARSNNRPDFTSHDQQEIESNSQVLINVGTEPVATAICGIFFHLVSHPHALVRAVGEVRSAFTSESDITIASTAQPRLPYLAAVIEEGMRMYPPAPSTFPRRNPPGGCTICGRLVPGGNSVGVNQSAVMRSKFAADDKTAYQPFSYGPRSCIGKRLAWAEMRLILSRNLWRFDPEISTESKSWNVGQKTNAFWEKFPCIVLRPATRSR</sequence>
<keyword evidence="5 8" id="KW-0560">Oxidoreductase</keyword>